<evidence type="ECO:0000256" key="1">
    <source>
        <dbReference type="ARBA" id="ARBA00022729"/>
    </source>
</evidence>
<name>A0A8T2NHR4_9TELE</name>
<dbReference type="Pfam" id="PF13948">
    <property type="entry name" value="DUF4215"/>
    <property type="match status" value="1"/>
</dbReference>
<dbReference type="InterPro" id="IPR011936">
    <property type="entry name" value="Myxo_disulph_rpt"/>
</dbReference>
<dbReference type="InterPro" id="IPR043543">
    <property type="entry name" value="PAPPA/PAPPA2"/>
</dbReference>
<evidence type="ECO:0000256" key="3">
    <source>
        <dbReference type="ARBA" id="ARBA00023157"/>
    </source>
</evidence>
<keyword evidence="1" id="KW-0732">Signal</keyword>
<dbReference type="EMBL" id="JAFBMS010000066">
    <property type="protein sequence ID" value="KAG9338491.1"/>
    <property type="molecule type" value="Genomic_DNA"/>
</dbReference>
<dbReference type="OrthoDB" id="291007at2759"/>
<dbReference type="GO" id="GO:0006508">
    <property type="term" value="P:proteolysis"/>
    <property type="evidence" value="ECO:0007669"/>
    <property type="project" value="TreeGrafter"/>
</dbReference>
<keyword evidence="3" id="KW-1015">Disulfide bond</keyword>
<dbReference type="AlphaFoldDB" id="A0A8T2NHR4"/>
<dbReference type="NCBIfam" id="TIGR02232">
    <property type="entry name" value="myxo_disulf_rpt"/>
    <property type="match status" value="1"/>
</dbReference>
<gene>
    <name evidence="4" type="ORF">JZ751_025725</name>
</gene>
<keyword evidence="5" id="KW-1185">Reference proteome</keyword>
<organism evidence="4 5">
    <name type="scientific">Albula glossodonta</name>
    <name type="common">roundjaw bonefish</name>
    <dbReference type="NCBI Taxonomy" id="121402"/>
    <lineage>
        <taxon>Eukaryota</taxon>
        <taxon>Metazoa</taxon>
        <taxon>Chordata</taxon>
        <taxon>Craniata</taxon>
        <taxon>Vertebrata</taxon>
        <taxon>Euteleostomi</taxon>
        <taxon>Actinopterygii</taxon>
        <taxon>Neopterygii</taxon>
        <taxon>Teleostei</taxon>
        <taxon>Albuliformes</taxon>
        <taxon>Albulidae</taxon>
        <taxon>Albula</taxon>
    </lineage>
</organism>
<reference evidence="4" key="1">
    <citation type="thesis" date="2021" institute="BYU ScholarsArchive" country="Provo, UT, USA">
        <title>Applications of and Algorithms for Genome Assembly and Genomic Analyses with an Emphasis on Marine Teleosts.</title>
        <authorList>
            <person name="Pickett B.D."/>
        </authorList>
    </citation>
    <scope>NUCLEOTIDE SEQUENCE</scope>
    <source>
        <strain evidence="4">HI-2016</strain>
    </source>
</reference>
<dbReference type="GO" id="GO:0005615">
    <property type="term" value="C:extracellular space"/>
    <property type="evidence" value="ECO:0007669"/>
    <property type="project" value="TreeGrafter"/>
</dbReference>
<evidence type="ECO:0000313" key="4">
    <source>
        <dbReference type="EMBL" id="KAG9338491.1"/>
    </source>
</evidence>
<dbReference type="Proteomes" id="UP000824540">
    <property type="component" value="Unassembled WGS sequence"/>
</dbReference>
<sequence length="197" mass="21554">MKHVEVNITDVTVGMQYEYRVQVDADGFLSELSPPLHYTHGAPYCGDGELQGKEECDDRNLLDGDGCSKKCRMEPGFNCDGQPSLCYVFDGDGLCEDFEHGSSVQDCGFFTPPGYSDQWATEAWASHQDNNRCPVQVVTGEPSLTQVLSPPLHHLPRDSLSRPVESPLLSLCFSDFQCLSGNSTVSAAFHSSPAQIT</sequence>
<evidence type="ECO:0000313" key="5">
    <source>
        <dbReference type="Proteomes" id="UP000824540"/>
    </source>
</evidence>
<dbReference type="GO" id="GO:0007166">
    <property type="term" value="P:cell surface receptor signaling pathway"/>
    <property type="evidence" value="ECO:0007669"/>
    <property type="project" value="TreeGrafter"/>
</dbReference>
<accession>A0A8T2NHR4</accession>
<dbReference type="GO" id="GO:0004222">
    <property type="term" value="F:metalloendopeptidase activity"/>
    <property type="evidence" value="ECO:0007669"/>
    <property type="project" value="TreeGrafter"/>
</dbReference>
<protein>
    <submittedName>
        <fullName evidence="4">Uncharacterized protein</fullName>
    </submittedName>
</protein>
<dbReference type="PANTHER" id="PTHR46130">
    <property type="entry name" value="LAMGL DOMAIN-CONTAINING PROTEIN"/>
    <property type="match status" value="1"/>
</dbReference>
<comment type="caution">
    <text evidence="4">The sequence shown here is derived from an EMBL/GenBank/DDBJ whole genome shotgun (WGS) entry which is preliminary data.</text>
</comment>
<keyword evidence="2" id="KW-0677">Repeat</keyword>
<proteinExistence type="predicted"/>
<dbReference type="PANTHER" id="PTHR46130:SF1">
    <property type="entry name" value="PAPPALYSIN-2"/>
    <property type="match status" value="1"/>
</dbReference>
<evidence type="ECO:0000256" key="2">
    <source>
        <dbReference type="ARBA" id="ARBA00022737"/>
    </source>
</evidence>